<keyword evidence="11" id="KW-1185">Reference proteome</keyword>
<dbReference type="GO" id="GO:0006695">
    <property type="term" value="P:cholesterol biosynthetic process"/>
    <property type="evidence" value="ECO:0007669"/>
    <property type="project" value="TreeGrafter"/>
</dbReference>
<evidence type="ECO:0000259" key="9">
    <source>
        <dbReference type="Pfam" id="PF13249"/>
    </source>
</evidence>
<evidence type="ECO:0000256" key="6">
    <source>
        <dbReference type="ARBA" id="ARBA00023235"/>
    </source>
</evidence>
<dbReference type="CDD" id="cd02892">
    <property type="entry name" value="SQCY_1"/>
    <property type="match status" value="1"/>
</dbReference>
<dbReference type="PROSITE" id="PS01074">
    <property type="entry name" value="TERPENE_SYNTHASES"/>
    <property type="match status" value="1"/>
</dbReference>
<dbReference type="NCBIfam" id="TIGR01787">
    <property type="entry name" value="squalene_cyclas"/>
    <property type="match status" value="1"/>
</dbReference>
<dbReference type="InterPro" id="IPR032696">
    <property type="entry name" value="SQ_cyclase_C"/>
</dbReference>
<dbReference type="PANTHER" id="PTHR11764">
    <property type="entry name" value="TERPENE CYCLASE/MUTASE FAMILY MEMBER"/>
    <property type="match status" value="1"/>
</dbReference>
<dbReference type="EMBL" id="ML976700">
    <property type="protein sequence ID" value="KAF1970506.1"/>
    <property type="molecule type" value="Genomic_DNA"/>
</dbReference>
<name>A0A6A5V674_9PLEO</name>
<gene>
    <name evidence="10" type="ORF">BU23DRAFT_537907</name>
</gene>
<dbReference type="GO" id="GO:0000250">
    <property type="term" value="F:lanosterol synthase activity"/>
    <property type="evidence" value="ECO:0007669"/>
    <property type="project" value="UniProtKB-ARBA"/>
</dbReference>
<dbReference type="InterPro" id="IPR018333">
    <property type="entry name" value="Squalene_cyclase"/>
</dbReference>
<keyword evidence="2" id="KW-0444">Lipid biosynthesis</keyword>
<dbReference type="AlphaFoldDB" id="A0A6A5V674"/>
<dbReference type="Gene3D" id="6.20.120.20">
    <property type="match status" value="1"/>
</dbReference>
<dbReference type="Pfam" id="PF13249">
    <property type="entry name" value="SQHop_cyclase_N"/>
    <property type="match status" value="1"/>
</dbReference>
<dbReference type="EC" id="5.4.99.-" evidence="7"/>
<keyword evidence="6 7" id="KW-0413">Isomerase</keyword>
<dbReference type="Proteomes" id="UP000800036">
    <property type="component" value="Unassembled WGS sequence"/>
</dbReference>
<dbReference type="InterPro" id="IPR032697">
    <property type="entry name" value="SQ_cyclase_N"/>
</dbReference>
<reference evidence="10" key="1">
    <citation type="journal article" date="2020" name="Stud. Mycol.">
        <title>101 Dothideomycetes genomes: a test case for predicting lifestyles and emergence of pathogens.</title>
        <authorList>
            <person name="Haridas S."/>
            <person name="Albert R."/>
            <person name="Binder M."/>
            <person name="Bloem J."/>
            <person name="Labutti K."/>
            <person name="Salamov A."/>
            <person name="Andreopoulos B."/>
            <person name="Baker S."/>
            <person name="Barry K."/>
            <person name="Bills G."/>
            <person name="Bluhm B."/>
            <person name="Cannon C."/>
            <person name="Castanera R."/>
            <person name="Culley D."/>
            <person name="Daum C."/>
            <person name="Ezra D."/>
            <person name="Gonzalez J."/>
            <person name="Henrissat B."/>
            <person name="Kuo A."/>
            <person name="Liang C."/>
            <person name="Lipzen A."/>
            <person name="Lutzoni F."/>
            <person name="Magnuson J."/>
            <person name="Mondo S."/>
            <person name="Nolan M."/>
            <person name="Ohm R."/>
            <person name="Pangilinan J."/>
            <person name="Park H.-J."/>
            <person name="Ramirez L."/>
            <person name="Alfaro M."/>
            <person name="Sun H."/>
            <person name="Tritt A."/>
            <person name="Yoshinaga Y."/>
            <person name="Zwiers L.-H."/>
            <person name="Turgeon B."/>
            <person name="Goodwin S."/>
            <person name="Spatafora J."/>
            <person name="Crous P."/>
            <person name="Grigoriev I."/>
        </authorList>
    </citation>
    <scope>NUCLEOTIDE SEQUENCE</scope>
    <source>
        <strain evidence="10">CBS 107.79</strain>
    </source>
</reference>
<dbReference type="InterPro" id="IPR008930">
    <property type="entry name" value="Terpenoid_cyclase/PrenylTrfase"/>
</dbReference>
<dbReference type="InterPro" id="IPR002365">
    <property type="entry name" value="Terpene_synthase_CS"/>
</dbReference>
<dbReference type="GO" id="GO:0005811">
    <property type="term" value="C:lipid droplet"/>
    <property type="evidence" value="ECO:0007669"/>
    <property type="project" value="InterPro"/>
</dbReference>
<keyword evidence="5" id="KW-0443">Lipid metabolism</keyword>
<feature type="domain" description="Squalene cyclase N-terminal" evidence="9">
    <location>
        <begin position="76"/>
        <end position="324"/>
    </location>
</feature>
<evidence type="ECO:0000256" key="5">
    <source>
        <dbReference type="ARBA" id="ARBA00023098"/>
    </source>
</evidence>
<evidence type="ECO:0000259" key="8">
    <source>
        <dbReference type="Pfam" id="PF13243"/>
    </source>
</evidence>
<organism evidence="10 11">
    <name type="scientific">Bimuria novae-zelandiae CBS 107.79</name>
    <dbReference type="NCBI Taxonomy" id="1447943"/>
    <lineage>
        <taxon>Eukaryota</taxon>
        <taxon>Fungi</taxon>
        <taxon>Dikarya</taxon>
        <taxon>Ascomycota</taxon>
        <taxon>Pezizomycotina</taxon>
        <taxon>Dothideomycetes</taxon>
        <taxon>Pleosporomycetidae</taxon>
        <taxon>Pleosporales</taxon>
        <taxon>Massarineae</taxon>
        <taxon>Didymosphaeriaceae</taxon>
        <taxon>Bimuria</taxon>
    </lineage>
</organism>
<evidence type="ECO:0000256" key="7">
    <source>
        <dbReference type="RuleBase" id="RU362003"/>
    </source>
</evidence>
<keyword evidence="4" id="KW-0752">Steroid biosynthesis</keyword>
<dbReference type="Pfam" id="PF13243">
    <property type="entry name" value="SQHop_cyclase_C"/>
    <property type="match status" value="1"/>
</dbReference>
<dbReference type="OrthoDB" id="21502at2759"/>
<dbReference type="FunFam" id="1.50.10.20:FF:000003">
    <property type="entry name" value="Terpene cyclase/mutase family member"/>
    <property type="match status" value="1"/>
</dbReference>
<evidence type="ECO:0000256" key="2">
    <source>
        <dbReference type="ARBA" id="ARBA00022516"/>
    </source>
</evidence>
<evidence type="ECO:0000256" key="4">
    <source>
        <dbReference type="ARBA" id="ARBA00022955"/>
    </source>
</evidence>
<accession>A0A6A5V674</accession>
<comment type="similarity">
    <text evidence="1 7">Belongs to the terpene cyclase/mutase family.</text>
</comment>
<dbReference type="Gene3D" id="1.50.10.20">
    <property type="match status" value="2"/>
</dbReference>
<dbReference type="PANTHER" id="PTHR11764:SF20">
    <property type="entry name" value="LANOSTEROL SYNTHASE"/>
    <property type="match status" value="1"/>
</dbReference>
<dbReference type="SFLD" id="SFLDG01016">
    <property type="entry name" value="Prenyltransferase_Like_2"/>
    <property type="match status" value="1"/>
</dbReference>
<feature type="domain" description="Squalene cyclase C-terminal" evidence="8">
    <location>
        <begin position="377"/>
        <end position="704"/>
    </location>
</feature>
<dbReference type="SUPFAM" id="SSF48239">
    <property type="entry name" value="Terpenoid cyclases/Protein prenyltransferases"/>
    <property type="match status" value="2"/>
</dbReference>
<evidence type="ECO:0000313" key="10">
    <source>
        <dbReference type="EMBL" id="KAF1970506.1"/>
    </source>
</evidence>
<keyword evidence="3" id="KW-0677">Repeat</keyword>
<dbReference type="GO" id="GO:0016104">
    <property type="term" value="P:triterpenoid biosynthetic process"/>
    <property type="evidence" value="ECO:0007669"/>
    <property type="project" value="InterPro"/>
</dbReference>
<evidence type="ECO:0000256" key="3">
    <source>
        <dbReference type="ARBA" id="ARBA00022737"/>
    </source>
</evidence>
<proteinExistence type="inferred from homology"/>
<evidence type="ECO:0000256" key="1">
    <source>
        <dbReference type="ARBA" id="ARBA00009755"/>
    </source>
</evidence>
<evidence type="ECO:0000313" key="11">
    <source>
        <dbReference type="Proteomes" id="UP000800036"/>
    </source>
</evidence>
<protein>
    <recommendedName>
        <fullName evidence="7">Terpene cyclase/mutase family member</fullName>
        <ecNumber evidence="7">5.4.99.-</ecNumber>
    </recommendedName>
</protein>
<sequence>MTSDSLPKTDPTRWRLHTSAIGVHTWTYLPATALPTSRPQTFAEKYFLGLASPSTSLPPPHTYSSAARNGLLFYSQLQLESGHWSSSYAGPSFTLPGLVVALYITDGAIPAEWAIDMTQWVCRYQNDDGGWGLHIPGRSTLFATVLYYVSLRILGIDEGHAVTVRARGWIRGMGGAVAVPQWGRYWLALLNLYEWEGVQPVPSELWTLPTWIPIHPWRWWVQCRSVYLPVSYLYSNRCQIPLNDFLLALRRELYTQPYDSINFNEYIHTVSPVDRKRPLNLFLTVVNHVLRTWEWYIRPLWLHSHANAVVRALIRREDENTAYNDIATVNKAFHTVAVHFADGANNSAVKLHWEKVLPYLWRDEVGLNAGGTNGAQLWDTAFSVIAIVEAGLGEDAQFNSVLEKAHKFLEVSQFRDDVDDPFRQARKGGWPFSTRDQSYIVSDCAAEGLKATLMLQEELGFSKLISKQRLYDCVDTLLKMQNPDHGFGSYEKARVGTYIELLNPAEVFDRCMVEYSYPECTTAVITGLAMFRKYYPSHAGKKIDEVIQSATGYLKSNQWQDGSWYGSWGICFTYGTMFALEGLAATGLTYATSEEVRRACHFLVEKQKDDGGWGEHWESCERREYVEHEESQVVNTAWAVLGLMAARFPDRAVIARGLEIIRRRQQPNGEWLQEAVSGIFNCTCTIEYPNYKFHFSIRALGRFEHEYVPAMNTIARE</sequence>